<dbReference type="Gene3D" id="3.10.180.10">
    <property type="entry name" value="2,3-Dihydroxybiphenyl 1,2-Dioxygenase, domain 1"/>
    <property type="match status" value="1"/>
</dbReference>
<dbReference type="PANTHER" id="PTHR43048:SF5">
    <property type="entry name" value="BLR5325 PROTEIN"/>
    <property type="match status" value="1"/>
</dbReference>
<evidence type="ECO:0000256" key="1">
    <source>
        <dbReference type="ARBA" id="ARBA00022723"/>
    </source>
</evidence>
<keyword evidence="1" id="KW-0479">Metal-binding</keyword>
<dbReference type="EMBL" id="LR743504">
    <property type="protein sequence ID" value="CAA2102306.1"/>
    <property type="molecule type" value="Genomic_DNA"/>
</dbReference>
<dbReference type="InterPro" id="IPR051785">
    <property type="entry name" value="MMCE/EMCE_epimerase"/>
</dbReference>
<dbReference type="PROSITE" id="PS51819">
    <property type="entry name" value="VOC"/>
    <property type="match status" value="1"/>
</dbReference>
<organism evidence="3">
    <name type="scientific">Methylobacterium bullatum</name>
    <dbReference type="NCBI Taxonomy" id="570505"/>
    <lineage>
        <taxon>Bacteria</taxon>
        <taxon>Pseudomonadati</taxon>
        <taxon>Pseudomonadota</taxon>
        <taxon>Alphaproteobacteria</taxon>
        <taxon>Hyphomicrobiales</taxon>
        <taxon>Methylobacteriaceae</taxon>
        <taxon>Methylobacterium</taxon>
    </lineage>
</organism>
<dbReference type="SUPFAM" id="SSF54593">
    <property type="entry name" value="Glyoxalase/Bleomycin resistance protein/Dihydroxybiphenyl dioxygenase"/>
    <property type="match status" value="1"/>
</dbReference>
<dbReference type="CDD" id="cd06587">
    <property type="entry name" value="VOC"/>
    <property type="match status" value="1"/>
</dbReference>
<evidence type="ECO:0000313" key="3">
    <source>
        <dbReference type="EMBL" id="CAA2102306.1"/>
    </source>
</evidence>
<dbReference type="AlphaFoldDB" id="A0A679J6G2"/>
<reference evidence="3" key="1">
    <citation type="submission" date="2019-12" db="EMBL/GenBank/DDBJ databases">
        <authorList>
            <person name="Cremers G."/>
        </authorList>
    </citation>
    <scope>NUCLEOTIDE SEQUENCE</scope>
    <source>
        <strain evidence="3">Mbul1</strain>
    </source>
</reference>
<protein>
    <recommendedName>
        <fullName evidence="2">VOC domain-containing protein</fullName>
    </recommendedName>
</protein>
<dbReference type="GO" id="GO:0004493">
    <property type="term" value="F:methylmalonyl-CoA epimerase activity"/>
    <property type="evidence" value="ECO:0007669"/>
    <property type="project" value="TreeGrafter"/>
</dbReference>
<accession>A0A679J6G2</accession>
<dbReference type="GO" id="GO:0046491">
    <property type="term" value="P:L-methylmalonyl-CoA metabolic process"/>
    <property type="evidence" value="ECO:0007669"/>
    <property type="project" value="TreeGrafter"/>
</dbReference>
<sequence length="124" mass="13486">MTFRFEHLHLRSQDAVTAAGFYVETFGAREIAREGAPSVTRVVLDLSGLILFIEHAPEAAPAAKPPNRGIEHIGLAVDDIESTVADLKRRGVAFVIDITDVRPGLRTAFLDGPDGVRIELLQRG</sequence>
<feature type="domain" description="VOC" evidence="2">
    <location>
        <begin position="4"/>
        <end position="123"/>
    </location>
</feature>
<dbReference type="Pfam" id="PF00903">
    <property type="entry name" value="Glyoxalase"/>
    <property type="match status" value="1"/>
</dbReference>
<evidence type="ECO:0000259" key="2">
    <source>
        <dbReference type="PROSITE" id="PS51819"/>
    </source>
</evidence>
<proteinExistence type="predicted"/>
<dbReference type="InterPro" id="IPR037523">
    <property type="entry name" value="VOC_core"/>
</dbReference>
<gene>
    <name evidence="3" type="ORF">MBUL_01618</name>
</gene>
<dbReference type="PANTHER" id="PTHR43048">
    <property type="entry name" value="METHYLMALONYL-COA EPIMERASE"/>
    <property type="match status" value="1"/>
</dbReference>
<dbReference type="InterPro" id="IPR029068">
    <property type="entry name" value="Glyas_Bleomycin-R_OHBP_Dase"/>
</dbReference>
<dbReference type="GO" id="GO:0046872">
    <property type="term" value="F:metal ion binding"/>
    <property type="evidence" value="ECO:0007669"/>
    <property type="project" value="UniProtKB-KW"/>
</dbReference>
<dbReference type="InterPro" id="IPR004360">
    <property type="entry name" value="Glyas_Fos-R_dOase_dom"/>
</dbReference>
<name>A0A679J6G2_9HYPH</name>